<evidence type="ECO:0000256" key="14">
    <source>
        <dbReference type="ARBA" id="ARBA00023212"/>
    </source>
</evidence>
<keyword evidence="14" id="KW-0206">Cytoskeleton</keyword>
<evidence type="ECO:0000256" key="5">
    <source>
        <dbReference type="ARBA" id="ARBA00022490"/>
    </source>
</evidence>
<feature type="region of interest" description="Disordered" evidence="15">
    <location>
        <begin position="1"/>
        <end position="24"/>
    </location>
</feature>
<dbReference type="SUPFAM" id="SSF52540">
    <property type="entry name" value="P-loop containing nucleoside triphosphate hydrolases"/>
    <property type="match status" value="1"/>
</dbReference>
<keyword evidence="11" id="KW-0238">DNA-binding</keyword>
<comment type="function">
    <text evidence="1">Required for the transposition of the insertion element.</text>
</comment>
<sequence>MSSAETGPVRSGRVPAPPPGFRPRPDLVAALSRPGPRVRVLTGPPGAGRTHLAAAVARARRAEGWLVAWVDASDVRGVLGGLAEVCGALGLARCGDEQQAGPAVRRRLEAGGDRCLLVFDDVADAGLVRPFLPRGGRARVVVVGDGAAGLGEVVPVGAFTGAEAAAFLAERAGLAEDAGARELAAGLGNLPLALELAAGVIRTRGVGYRALLERLRALEVRGPAEGAALLALEAVREDDPTGVCGPLLELLSVLSPNGAPAALVRAAGGAGLPGGVRAAPEVVDRALARLARASLVTTTAGVCAHRLVLDVVRRERAGDAACAAATALLDARAVELWPDRHRDPRAVRDLVGQIAALHDAAACGRGDDAATGGITRLRWWATTLLNELGDSPAQAVLTARSLAADEGRALGADHPKTLAARDNLAVTYRIASRTTEAIALHERTAADCERVLGADHPATSAARNNLALAYRAAGRTTEAIALHHQTLTTRERVLGPDHPRTLASRNNLALAYRAAGRTTEAIALHHQTLTTRERVLGPRHPDTLASRNNLALAYQAAGRTAEAIALHRHTLATREEVLGPDHPGTAATRENLARAYRAAGRAAEATALREQGAAHRRRPAGGLPRPRPALDDLVLCLAATGLAHREIAARAARAWGAGVTEQAVAEVVGRVVDGMAAWRARPLEPVYAAIFVDELPGVRTPGGRDFRLAVGVTAEGGRDFLALWADEPDRDALAGIRDRGAQDACLVVCDGVEGVPAAVRGLWPGAVVQPSTAHLVRTAFPRPAGPMAKRDRAELLRDLKPLYAAGSEQAAAERFAGVAAKWADRHPAALRHWRAAAWPGLVSFLRWDHRVRAVLVRNAVGSLDPRFVRSLRGRGRFPDPRAALERLHLVVTALERDVRAQERWRARWRPALDALGTAFGDRLRAGRTA</sequence>
<keyword evidence="17" id="KW-1185">Reference proteome</keyword>
<evidence type="ECO:0000256" key="4">
    <source>
        <dbReference type="ARBA" id="ARBA00010961"/>
    </source>
</evidence>
<dbReference type="PANTHER" id="PTHR45783:SF3">
    <property type="entry name" value="KINESIN LIGHT CHAIN"/>
    <property type="match status" value="1"/>
</dbReference>
<evidence type="ECO:0000256" key="2">
    <source>
        <dbReference type="ARBA" id="ARBA00004245"/>
    </source>
</evidence>
<dbReference type="InterPro" id="IPR019734">
    <property type="entry name" value="TPR_rpt"/>
</dbReference>
<dbReference type="Pfam" id="PF13374">
    <property type="entry name" value="TPR_10"/>
    <property type="match status" value="2"/>
</dbReference>
<evidence type="ECO:0000256" key="1">
    <source>
        <dbReference type="ARBA" id="ARBA00002190"/>
    </source>
</evidence>
<comment type="subcellular location">
    <subcellularLocation>
        <location evidence="2">Cytoplasm</location>
        <location evidence="2">Cytoskeleton</location>
    </subcellularLocation>
</comment>
<keyword evidence="9" id="KW-0802">TPR repeat</keyword>
<dbReference type="InterPro" id="IPR001207">
    <property type="entry name" value="Transposase_mutator"/>
</dbReference>
<evidence type="ECO:0000256" key="15">
    <source>
        <dbReference type="SAM" id="MobiDB-lite"/>
    </source>
</evidence>
<protein>
    <submittedName>
        <fullName evidence="16">Transposase-like protein</fullName>
    </submittedName>
</protein>
<comment type="caution">
    <text evidence="16">The sequence shown here is derived from an EMBL/GenBank/DDBJ whole genome shotgun (WGS) entry which is preliminary data.</text>
</comment>
<keyword evidence="8" id="KW-0677">Repeat</keyword>
<accession>A0ABS2SGI5</accession>
<evidence type="ECO:0000313" key="17">
    <source>
        <dbReference type="Proteomes" id="UP001195724"/>
    </source>
</evidence>
<proteinExistence type="inferred from homology"/>
<evidence type="ECO:0000256" key="9">
    <source>
        <dbReference type="ARBA" id="ARBA00022803"/>
    </source>
</evidence>
<organism evidence="16 17">
    <name type="scientific">Saccharothrix algeriensis</name>
    <dbReference type="NCBI Taxonomy" id="173560"/>
    <lineage>
        <taxon>Bacteria</taxon>
        <taxon>Bacillati</taxon>
        <taxon>Actinomycetota</taxon>
        <taxon>Actinomycetes</taxon>
        <taxon>Pseudonocardiales</taxon>
        <taxon>Pseudonocardiaceae</taxon>
        <taxon>Saccharothrix</taxon>
    </lineage>
</organism>
<gene>
    <name evidence="16" type="ORF">JOE68_005920</name>
</gene>
<name>A0ABS2SGI5_9PSEU</name>
<keyword evidence="10" id="KW-0175">Coiled coil</keyword>
<dbReference type="SUPFAM" id="SSF48452">
    <property type="entry name" value="TPR-like"/>
    <property type="match status" value="2"/>
</dbReference>
<evidence type="ECO:0000256" key="13">
    <source>
        <dbReference type="ARBA" id="ARBA00023175"/>
    </source>
</evidence>
<keyword evidence="7" id="KW-0493">Microtubule</keyword>
<reference evidence="16 17" key="1">
    <citation type="submission" date="2021-01" db="EMBL/GenBank/DDBJ databases">
        <title>Sequencing the genomes of 1000 actinobacteria strains.</title>
        <authorList>
            <person name="Klenk H.-P."/>
        </authorList>
    </citation>
    <scope>NUCLEOTIDE SEQUENCE [LARGE SCALE GENOMIC DNA]</scope>
    <source>
        <strain evidence="16 17">DSM 44581</strain>
    </source>
</reference>
<dbReference type="Pfam" id="PF00872">
    <property type="entry name" value="Transposase_mut"/>
    <property type="match status" value="1"/>
</dbReference>
<keyword evidence="5" id="KW-0963">Cytoplasm</keyword>
<dbReference type="Gene3D" id="3.40.50.300">
    <property type="entry name" value="P-loop containing nucleotide triphosphate hydrolases"/>
    <property type="match status" value="1"/>
</dbReference>
<evidence type="ECO:0000256" key="12">
    <source>
        <dbReference type="ARBA" id="ARBA00023172"/>
    </source>
</evidence>
<evidence type="ECO:0000256" key="3">
    <source>
        <dbReference type="ARBA" id="ARBA00009622"/>
    </source>
</evidence>
<evidence type="ECO:0000256" key="10">
    <source>
        <dbReference type="ARBA" id="ARBA00023054"/>
    </source>
</evidence>
<comment type="similarity">
    <text evidence="4">Belongs to the transposase mutator family.</text>
</comment>
<dbReference type="Proteomes" id="UP001195724">
    <property type="component" value="Unassembled WGS sequence"/>
</dbReference>
<dbReference type="RefSeq" id="WP_204845624.1">
    <property type="nucleotide sequence ID" value="NZ_JAFBCL010000001.1"/>
</dbReference>
<dbReference type="InterPro" id="IPR027417">
    <property type="entry name" value="P-loop_NTPase"/>
</dbReference>
<keyword evidence="12" id="KW-0233">DNA recombination</keyword>
<dbReference type="EMBL" id="JAFBCL010000001">
    <property type="protein sequence ID" value="MBM7815055.1"/>
    <property type="molecule type" value="Genomic_DNA"/>
</dbReference>
<dbReference type="InterPro" id="IPR002151">
    <property type="entry name" value="Kinesin_light"/>
</dbReference>
<evidence type="ECO:0000256" key="11">
    <source>
        <dbReference type="ARBA" id="ARBA00023125"/>
    </source>
</evidence>
<dbReference type="PANTHER" id="PTHR45783">
    <property type="entry name" value="KINESIN LIGHT CHAIN"/>
    <property type="match status" value="1"/>
</dbReference>
<evidence type="ECO:0000256" key="7">
    <source>
        <dbReference type="ARBA" id="ARBA00022701"/>
    </source>
</evidence>
<evidence type="ECO:0000313" key="16">
    <source>
        <dbReference type="EMBL" id="MBM7815055.1"/>
    </source>
</evidence>
<dbReference type="SMART" id="SM00028">
    <property type="entry name" value="TPR"/>
    <property type="match status" value="3"/>
</dbReference>
<keyword evidence="13" id="KW-0505">Motor protein</keyword>
<dbReference type="InterPro" id="IPR011990">
    <property type="entry name" value="TPR-like_helical_dom_sf"/>
</dbReference>
<comment type="similarity">
    <text evidence="3">Belongs to the kinesin light chain family.</text>
</comment>
<evidence type="ECO:0000256" key="6">
    <source>
        <dbReference type="ARBA" id="ARBA00022578"/>
    </source>
</evidence>
<evidence type="ECO:0000256" key="8">
    <source>
        <dbReference type="ARBA" id="ARBA00022737"/>
    </source>
</evidence>
<feature type="region of interest" description="Disordered" evidence="15">
    <location>
        <begin position="606"/>
        <end position="625"/>
    </location>
</feature>
<dbReference type="PRINTS" id="PR00381">
    <property type="entry name" value="KINESINLIGHT"/>
</dbReference>
<keyword evidence="6" id="KW-0815">Transposition</keyword>
<dbReference type="Pfam" id="PF13424">
    <property type="entry name" value="TPR_12"/>
    <property type="match status" value="1"/>
</dbReference>
<dbReference type="Gene3D" id="1.25.40.10">
    <property type="entry name" value="Tetratricopeptide repeat domain"/>
    <property type="match status" value="2"/>
</dbReference>